<dbReference type="InterPro" id="IPR029068">
    <property type="entry name" value="Glyas_Bleomycin-R_OHBP_Dase"/>
</dbReference>
<dbReference type="EMBL" id="QHKI01000129">
    <property type="protein sequence ID" value="RSM59714.1"/>
    <property type="molecule type" value="Genomic_DNA"/>
</dbReference>
<dbReference type="Gene3D" id="3.30.720.120">
    <property type="match status" value="1"/>
</dbReference>
<protein>
    <submittedName>
        <fullName evidence="2">VOC family protein</fullName>
    </submittedName>
</protein>
<gene>
    <name evidence="2" type="ORF">DMH04_55395</name>
</gene>
<dbReference type="Gene3D" id="3.30.720.110">
    <property type="match status" value="1"/>
</dbReference>
<sequence>MKPSRAISLTPHVFVRDVPAAIEFYRRAFGAVEVFVNRLPDGTLLFVDLAIGGGRLILSEETPQLGALSPQTIGDSPVLLLLEVEDVDDLARRAIFAGATVEMPVQEMFWGERYGIVRDPFGHRWALCSSRDEISLDEVLRNSPEEV</sequence>
<name>A0A428XWR4_KIBAR</name>
<comment type="caution">
    <text evidence="2">The sequence shown here is derived from an EMBL/GenBank/DDBJ whole genome shotgun (WGS) entry which is preliminary data.</text>
</comment>
<evidence type="ECO:0000313" key="3">
    <source>
        <dbReference type="Proteomes" id="UP000287547"/>
    </source>
</evidence>
<evidence type="ECO:0000313" key="2">
    <source>
        <dbReference type="EMBL" id="RSM59714.1"/>
    </source>
</evidence>
<reference evidence="2 3" key="1">
    <citation type="submission" date="2018-05" db="EMBL/GenBank/DDBJ databases">
        <title>Evolution of GPA BGCs.</title>
        <authorList>
            <person name="Waglechner N."/>
            <person name="Wright G.D."/>
        </authorList>
    </citation>
    <scope>NUCLEOTIDE SEQUENCE [LARGE SCALE GENOMIC DNA]</scope>
    <source>
        <strain evidence="2 3">A82846</strain>
    </source>
</reference>
<dbReference type="AlphaFoldDB" id="A0A428XWR4"/>
<dbReference type="CDD" id="cd07246">
    <property type="entry name" value="VOC_like"/>
    <property type="match status" value="1"/>
</dbReference>
<dbReference type="InterPro" id="IPR037523">
    <property type="entry name" value="VOC_core"/>
</dbReference>
<organism evidence="2 3">
    <name type="scientific">Kibdelosporangium aridum</name>
    <dbReference type="NCBI Taxonomy" id="2030"/>
    <lineage>
        <taxon>Bacteria</taxon>
        <taxon>Bacillati</taxon>
        <taxon>Actinomycetota</taxon>
        <taxon>Actinomycetes</taxon>
        <taxon>Pseudonocardiales</taxon>
        <taxon>Pseudonocardiaceae</taxon>
        <taxon>Kibdelosporangium</taxon>
    </lineage>
</organism>
<dbReference type="RefSeq" id="WP_037251908.1">
    <property type="nucleotide sequence ID" value="NZ_QHKI01000129.1"/>
</dbReference>
<evidence type="ECO:0000259" key="1">
    <source>
        <dbReference type="PROSITE" id="PS51819"/>
    </source>
</evidence>
<feature type="domain" description="VOC" evidence="1">
    <location>
        <begin position="5"/>
        <end position="130"/>
    </location>
</feature>
<dbReference type="OrthoDB" id="9795306at2"/>
<dbReference type="SUPFAM" id="SSF54593">
    <property type="entry name" value="Glyoxalase/Bleomycin resistance protein/Dihydroxybiphenyl dioxygenase"/>
    <property type="match status" value="1"/>
</dbReference>
<proteinExistence type="predicted"/>
<dbReference type="PANTHER" id="PTHR34109">
    <property type="entry name" value="BNAUNNG04460D PROTEIN-RELATED"/>
    <property type="match status" value="1"/>
</dbReference>
<accession>A0A428XWR4</accession>
<dbReference type="Pfam" id="PF00903">
    <property type="entry name" value="Glyoxalase"/>
    <property type="match status" value="1"/>
</dbReference>
<dbReference type="Proteomes" id="UP000287547">
    <property type="component" value="Unassembled WGS sequence"/>
</dbReference>
<dbReference type="PANTHER" id="PTHR34109:SF1">
    <property type="entry name" value="VOC DOMAIN-CONTAINING PROTEIN"/>
    <property type="match status" value="1"/>
</dbReference>
<dbReference type="PROSITE" id="PS51819">
    <property type="entry name" value="VOC"/>
    <property type="match status" value="1"/>
</dbReference>
<dbReference type="InterPro" id="IPR004360">
    <property type="entry name" value="Glyas_Fos-R_dOase_dom"/>
</dbReference>